<reference evidence="2 3" key="1">
    <citation type="journal article" date="2023" name="Arcadia Sci">
        <title>De novo assembly of a long-read Amblyomma americanum tick genome.</title>
        <authorList>
            <person name="Chou S."/>
            <person name="Poskanzer K.E."/>
            <person name="Rollins M."/>
            <person name="Thuy-Boun P.S."/>
        </authorList>
    </citation>
    <scope>NUCLEOTIDE SEQUENCE [LARGE SCALE GENOMIC DNA]</scope>
    <source>
        <strain evidence="2">F_SG_1</strain>
        <tissue evidence="2">Salivary glands</tissue>
    </source>
</reference>
<dbReference type="EMBL" id="JARKHS020015981">
    <property type="protein sequence ID" value="KAK8773985.1"/>
    <property type="molecule type" value="Genomic_DNA"/>
</dbReference>
<dbReference type="AlphaFoldDB" id="A0AAQ4EGS6"/>
<gene>
    <name evidence="2" type="ORF">V5799_011481</name>
</gene>
<protein>
    <submittedName>
        <fullName evidence="2">Uncharacterized protein</fullName>
    </submittedName>
</protein>
<proteinExistence type="predicted"/>
<comment type="caution">
    <text evidence="2">The sequence shown here is derived from an EMBL/GenBank/DDBJ whole genome shotgun (WGS) entry which is preliminary data.</text>
</comment>
<organism evidence="2 3">
    <name type="scientific">Amblyomma americanum</name>
    <name type="common">Lone star tick</name>
    <dbReference type="NCBI Taxonomy" id="6943"/>
    <lineage>
        <taxon>Eukaryota</taxon>
        <taxon>Metazoa</taxon>
        <taxon>Ecdysozoa</taxon>
        <taxon>Arthropoda</taxon>
        <taxon>Chelicerata</taxon>
        <taxon>Arachnida</taxon>
        <taxon>Acari</taxon>
        <taxon>Parasitiformes</taxon>
        <taxon>Ixodida</taxon>
        <taxon>Ixodoidea</taxon>
        <taxon>Ixodidae</taxon>
        <taxon>Amblyomminae</taxon>
        <taxon>Amblyomma</taxon>
    </lineage>
</organism>
<evidence type="ECO:0000313" key="2">
    <source>
        <dbReference type="EMBL" id="KAK8773985.1"/>
    </source>
</evidence>
<keyword evidence="3" id="KW-1185">Reference proteome</keyword>
<accession>A0AAQ4EGS6</accession>
<evidence type="ECO:0000256" key="1">
    <source>
        <dbReference type="SAM" id="MobiDB-lite"/>
    </source>
</evidence>
<name>A0AAQ4EGS6_AMBAM</name>
<dbReference type="Proteomes" id="UP001321473">
    <property type="component" value="Unassembled WGS sequence"/>
</dbReference>
<sequence length="73" mass="8246">MLRALTVQDLPFSGAPLVMSGRSTSPWVLFAELHSLHRQERRLTIVSSPLNTRPMTRIHSPSKLSLPAKNRKK</sequence>
<evidence type="ECO:0000313" key="3">
    <source>
        <dbReference type="Proteomes" id="UP001321473"/>
    </source>
</evidence>
<feature type="region of interest" description="Disordered" evidence="1">
    <location>
        <begin position="52"/>
        <end position="73"/>
    </location>
</feature>